<evidence type="ECO:0000259" key="2">
    <source>
        <dbReference type="Pfam" id="PF01478"/>
    </source>
</evidence>
<dbReference type="Pfam" id="PF01478">
    <property type="entry name" value="Peptidase_A24"/>
    <property type="match status" value="1"/>
</dbReference>
<dbReference type="GO" id="GO:0004190">
    <property type="term" value="F:aspartic-type endopeptidase activity"/>
    <property type="evidence" value="ECO:0007669"/>
    <property type="project" value="InterPro"/>
</dbReference>
<feature type="transmembrane region" description="Helical" evidence="1">
    <location>
        <begin position="131"/>
        <end position="151"/>
    </location>
</feature>
<feature type="domain" description="Prepilin type IV endopeptidase peptidase" evidence="2">
    <location>
        <begin position="43"/>
        <end position="146"/>
    </location>
</feature>
<reference evidence="3 4" key="1">
    <citation type="journal article" date="2019" name="Nat. Med.">
        <title>A library of human gut bacterial isolates paired with longitudinal multiomics data enables mechanistic microbiome research.</title>
        <authorList>
            <person name="Poyet M."/>
            <person name="Groussin M."/>
            <person name="Gibbons S.M."/>
            <person name="Avila-Pacheco J."/>
            <person name="Jiang X."/>
            <person name="Kearney S.M."/>
            <person name="Perrotta A.R."/>
            <person name="Berdy B."/>
            <person name="Zhao S."/>
            <person name="Lieberman T.D."/>
            <person name="Swanson P.K."/>
            <person name="Smith M."/>
            <person name="Roesemann S."/>
            <person name="Alexander J.E."/>
            <person name="Rich S.A."/>
            <person name="Livny J."/>
            <person name="Vlamakis H."/>
            <person name="Clish C."/>
            <person name="Bullock K."/>
            <person name="Deik A."/>
            <person name="Scott J."/>
            <person name="Pierce K.A."/>
            <person name="Xavier R.J."/>
            <person name="Alm E.J."/>
        </authorList>
    </citation>
    <scope>NUCLEOTIDE SEQUENCE [LARGE SCALE GENOMIC DNA]</scope>
    <source>
        <strain evidence="3 4">BIOML-A3</strain>
    </source>
</reference>
<evidence type="ECO:0000256" key="1">
    <source>
        <dbReference type="SAM" id="Phobius"/>
    </source>
</evidence>
<keyword evidence="1" id="KW-0472">Membrane</keyword>
<dbReference type="OrthoDB" id="1958108at2"/>
<dbReference type="EMBL" id="WKRA01000011">
    <property type="protein sequence ID" value="MSD16086.1"/>
    <property type="molecule type" value="Genomic_DNA"/>
</dbReference>
<keyword evidence="1" id="KW-1133">Transmembrane helix</keyword>
<dbReference type="InterPro" id="IPR000045">
    <property type="entry name" value="Prepilin_IV_endopep_pep"/>
</dbReference>
<comment type="caution">
    <text evidence="3">The sequence shown here is derived from an EMBL/GenBank/DDBJ whole genome shotgun (WGS) entry which is preliminary data.</text>
</comment>
<organism evidence="3 4">
    <name type="scientific">Eubacterium ramulus</name>
    <dbReference type="NCBI Taxonomy" id="39490"/>
    <lineage>
        <taxon>Bacteria</taxon>
        <taxon>Bacillati</taxon>
        <taxon>Bacillota</taxon>
        <taxon>Clostridia</taxon>
        <taxon>Eubacteriales</taxon>
        <taxon>Eubacteriaceae</taxon>
        <taxon>Eubacterium</taxon>
    </lineage>
</organism>
<evidence type="ECO:0000313" key="4">
    <source>
        <dbReference type="Proteomes" id="UP000431304"/>
    </source>
</evidence>
<dbReference type="AlphaFoldDB" id="A0A844E229"/>
<dbReference type="RefSeq" id="WP_021738608.1">
    <property type="nucleotide sequence ID" value="NZ_CBCTYR010000001.1"/>
</dbReference>
<proteinExistence type="predicted"/>
<feature type="transmembrane region" description="Helical" evidence="1">
    <location>
        <begin position="63"/>
        <end position="80"/>
    </location>
</feature>
<evidence type="ECO:0000313" key="3">
    <source>
        <dbReference type="EMBL" id="MSD16086.1"/>
    </source>
</evidence>
<dbReference type="Proteomes" id="UP000431304">
    <property type="component" value="Unassembled WGS sequence"/>
</dbReference>
<dbReference type="GeneID" id="97392007"/>
<sequence length="177" mass="19620">MSENREVEQAYGRNLFAQNDVNRSVNPCVKKEHKMTKYDVSEILCLIFLYLCSREDYRYKALTVHKIGIFGCAGLVYTLAADTMSVQSMMAGAGLGGMVILVSRCSPDWLGEGDGWMFVVTGLFLGGRQNLAILCIAMFLSGIYCLLGVLLKKYQKTDHVALAPFVLAAEVVLLYLK</sequence>
<name>A0A844E229_EUBRA</name>
<gene>
    <name evidence="3" type="ORF">GKE72_08355</name>
</gene>
<protein>
    <recommendedName>
        <fullName evidence="2">Prepilin type IV endopeptidase peptidase domain-containing protein</fullName>
    </recommendedName>
</protein>
<dbReference type="GO" id="GO:0016020">
    <property type="term" value="C:membrane"/>
    <property type="evidence" value="ECO:0007669"/>
    <property type="project" value="InterPro"/>
</dbReference>
<keyword evidence="1" id="KW-0812">Transmembrane</keyword>
<accession>A0A844E229</accession>